<dbReference type="PANTHER" id="PTHR47074:SF48">
    <property type="entry name" value="POLYNUCLEOTIDYL TRANSFERASE, RIBONUCLEASE H-LIKE SUPERFAMILY PROTEIN"/>
    <property type="match status" value="1"/>
</dbReference>
<dbReference type="EMBL" id="JANJYI010000008">
    <property type="protein sequence ID" value="KAK2637953.1"/>
    <property type="molecule type" value="Genomic_DNA"/>
</dbReference>
<dbReference type="Proteomes" id="UP001280121">
    <property type="component" value="Unassembled WGS sequence"/>
</dbReference>
<organism evidence="2 3">
    <name type="scientific">Dipteronia dyeriana</name>
    <dbReference type="NCBI Taxonomy" id="168575"/>
    <lineage>
        <taxon>Eukaryota</taxon>
        <taxon>Viridiplantae</taxon>
        <taxon>Streptophyta</taxon>
        <taxon>Embryophyta</taxon>
        <taxon>Tracheophyta</taxon>
        <taxon>Spermatophyta</taxon>
        <taxon>Magnoliopsida</taxon>
        <taxon>eudicotyledons</taxon>
        <taxon>Gunneridae</taxon>
        <taxon>Pentapetalae</taxon>
        <taxon>rosids</taxon>
        <taxon>malvids</taxon>
        <taxon>Sapindales</taxon>
        <taxon>Sapindaceae</taxon>
        <taxon>Hippocastanoideae</taxon>
        <taxon>Acereae</taxon>
        <taxon>Dipteronia</taxon>
    </lineage>
</organism>
<dbReference type="InterPro" id="IPR052929">
    <property type="entry name" value="RNase_H-like_EbsB-rel"/>
</dbReference>
<name>A0AAD9WPT4_9ROSI</name>
<dbReference type="GO" id="GO:0003676">
    <property type="term" value="F:nucleic acid binding"/>
    <property type="evidence" value="ECO:0007669"/>
    <property type="project" value="InterPro"/>
</dbReference>
<dbReference type="AlphaFoldDB" id="A0AAD9WPT4"/>
<dbReference type="GO" id="GO:0004523">
    <property type="term" value="F:RNA-DNA hybrid ribonuclease activity"/>
    <property type="evidence" value="ECO:0007669"/>
    <property type="project" value="InterPro"/>
</dbReference>
<feature type="domain" description="RNase H type-1" evidence="1">
    <location>
        <begin position="58"/>
        <end position="116"/>
    </location>
</feature>
<keyword evidence="3" id="KW-1185">Reference proteome</keyword>
<proteinExistence type="predicted"/>
<evidence type="ECO:0000259" key="1">
    <source>
        <dbReference type="Pfam" id="PF13456"/>
    </source>
</evidence>
<dbReference type="InterPro" id="IPR002156">
    <property type="entry name" value="RNaseH_domain"/>
</dbReference>
<reference evidence="2" key="1">
    <citation type="journal article" date="2023" name="Plant J.">
        <title>Genome sequences and population genomics provide insights into the demographic history, inbreeding, and mutation load of two 'living fossil' tree species of Dipteronia.</title>
        <authorList>
            <person name="Feng Y."/>
            <person name="Comes H.P."/>
            <person name="Chen J."/>
            <person name="Zhu S."/>
            <person name="Lu R."/>
            <person name="Zhang X."/>
            <person name="Li P."/>
            <person name="Qiu J."/>
            <person name="Olsen K.M."/>
            <person name="Qiu Y."/>
        </authorList>
    </citation>
    <scope>NUCLEOTIDE SEQUENCE</scope>
    <source>
        <strain evidence="2">KIB01</strain>
    </source>
</reference>
<gene>
    <name evidence="2" type="ORF">Ddye_025748</name>
</gene>
<evidence type="ECO:0000313" key="2">
    <source>
        <dbReference type="EMBL" id="KAK2637953.1"/>
    </source>
</evidence>
<dbReference type="Pfam" id="PF13456">
    <property type="entry name" value="RVT_3"/>
    <property type="match status" value="1"/>
</dbReference>
<comment type="caution">
    <text evidence="2">The sequence shown here is derived from an EMBL/GenBank/DDBJ whole genome shotgun (WGS) entry which is preliminary data.</text>
</comment>
<protein>
    <recommendedName>
        <fullName evidence="1">RNase H type-1 domain-containing protein</fullName>
    </recommendedName>
</protein>
<evidence type="ECO:0000313" key="3">
    <source>
        <dbReference type="Proteomes" id="UP001280121"/>
    </source>
</evidence>
<sequence length="120" mass="13467">MVKIHNYLSMLDDEIVLWSSSFLEDFRRANISPPLVRHGLVDEPIKRKPPVTGIFEVNTDATIDSKVWRVGFGIIISDCEGFVLASSAQAMMANFPPQLAEALALLKGIQFVYDSRLWPC</sequence>
<dbReference type="PANTHER" id="PTHR47074">
    <property type="entry name" value="BNAC02G40300D PROTEIN"/>
    <property type="match status" value="1"/>
</dbReference>
<accession>A0AAD9WPT4</accession>